<accession>A0ABR1YQC9</accession>
<reference evidence="3 4" key="1">
    <citation type="submission" date="2024-04" db="EMBL/GenBank/DDBJ databases">
        <title>Phyllosticta paracitricarpa is synonymous to the EU quarantine fungus P. citricarpa based on phylogenomic analyses.</title>
        <authorList>
            <consortium name="Lawrence Berkeley National Laboratory"/>
            <person name="Van Ingen-Buijs V.A."/>
            <person name="Van Westerhoven A.C."/>
            <person name="Haridas S."/>
            <person name="Skiadas P."/>
            <person name="Martin F."/>
            <person name="Groenewald J.Z."/>
            <person name="Crous P.W."/>
            <person name="Seidl M.F."/>
        </authorList>
    </citation>
    <scope>NUCLEOTIDE SEQUENCE [LARGE SCALE GENOMIC DNA]</scope>
    <source>
        <strain evidence="3 4">CBS 123374</strain>
    </source>
</reference>
<feature type="coiled-coil region" evidence="1">
    <location>
        <begin position="571"/>
        <end position="598"/>
    </location>
</feature>
<name>A0ABR1YQC9_9PEZI</name>
<dbReference type="EMBL" id="JBBWRZ010000005">
    <property type="protein sequence ID" value="KAK8235501.1"/>
    <property type="molecule type" value="Genomic_DNA"/>
</dbReference>
<dbReference type="Proteomes" id="UP001492380">
    <property type="component" value="Unassembled WGS sequence"/>
</dbReference>
<feature type="compositionally biased region" description="Polar residues" evidence="2">
    <location>
        <begin position="72"/>
        <end position="87"/>
    </location>
</feature>
<protein>
    <submittedName>
        <fullName evidence="3">Uncharacterized protein</fullName>
    </submittedName>
</protein>
<feature type="coiled-coil region" evidence="1">
    <location>
        <begin position="390"/>
        <end position="480"/>
    </location>
</feature>
<comment type="caution">
    <text evidence="3">The sequence shown here is derived from an EMBL/GenBank/DDBJ whole genome shotgun (WGS) entry which is preliminary data.</text>
</comment>
<organism evidence="3 4">
    <name type="scientific">Phyllosticta capitalensis</name>
    <dbReference type="NCBI Taxonomy" id="121624"/>
    <lineage>
        <taxon>Eukaryota</taxon>
        <taxon>Fungi</taxon>
        <taxon>Dikarya</taxon>
        <taxon>Ascomycota</taxon>
        <taxon>Pezizomycotina</taxon>
        <taxon>Dothideomycetes</taxon>
        <taxon>Dothideomycetes incertae sedis</taxon>
        <taxon>Botryosphaeriales</taxon>
        <taxon>Phyllostictaceae</taxon>
        <taxon>Phyllosticta</taxon>
    </lineage>
</organism>
<keyword evidence="1" id="KW-0175">Coiled coil</keyword>
<evidence type="ECO:0000313" key="3">
    <source>
        <dbReference type="EMBL" id="KAK8235501.1"/>
    </source>
</evidence>
<feature type="compositionally biased region" description="Pro residues" evidence="2">
    <location>
        <begin position="362"/>
        <end position="378"/>
    </location>
</feature>
<gene>
    <name evidence="3" type="ORF">HDK90DRAFT_465850</name>
</gene>
<proteinExistence type="predicted"/>
<keyword evidence="4" id="KW-1185">Reference proteome</keyword>
<feature type="region of interest" description="Disordered" evidence="2">
    <location>
        <begin position="524"/>
        <end position="548"/>
    </location>
</feature>
<sequence length="627" mass="69209">MDPVSRWRRPWEEGPAASAHPHQPNLHPADRTGPEPQQHVYAESGHPHSQVRGGTSPILARPGTTQFKEEPSLQSWTGPIADNTPSHVQYKGPVHEASPQNKRRRLDYGQWPYPAAREGFGHQVPHQSYEEQVHAYAKASSTRPVYHQQQSPQMTMNRPPYFGALPPNAESRCCDSNCKGRTCSTRRIMLAEILHLIQDLHSSINQHANPTQPFIPPPKTPRLGLDDGLAFALESLRVSAGTLQRMAEPPEPKPETRPPAISNAAALDELRNEMKHKAEQGRQATGQPPSSVGYDPFRMITLHNPHEVRRRSSSVVVDTVSPHASPTMASCPHSGPAVAKTSPPAPGYQASRMLPSPTSSHIPPPSTIQSIPSPPPSLSQPQSSAHLAHLAELQHQISLKTLALQTLRQEYDALLAKLDRQRTKCATLEKKFAVSDVELNTLTVDKEELEAKTQALEQQVEELREARDEARRDEVKTGEQYRTIVEMASRLQKGAADEKRLWAQEREALLRALRGEQAALSEEQLAEKSHTTEGPAGIITSRTTLDHDPGTAIATNQPERDDFQNASNQVIEALRVEVAQLRSRNQSLEAVLQKLQAEMGPMKTAACTIAEAQTRMEEAAGEALRVA</sequence>
<feature type="region of interest" description="Disordered" evidence="2">
    <location>
        <begin position="275"/>
        <end position="385"/>
    </location>
</feature>
<feature type="region of interest" description="Disordered" evidence="2">
    <location>
        <begin position="1"/>
        <end position="104"/>
    </location>
</feature>
<evidence type="ECO:0000313" key="4">
    <source>
        <dbReference type="Proteomes" id="UP001492380"/>
    </source>
</evidence>
<evidence type="ECO:0000256" key="1">
    <source>
        <dbReference type="SAM" id="Coils"/>
    </source>
</evidence>
<evidence type="ECO:0000256" key="2">
    <source>
        <dbReference type="SAM" id="MobiDB-lite"/>
    </source>
</evidence>